<dbReference type="AlphaFoldDB" id="U4KWQ3"/>
<proteinExistence type="predicted"/>
<reference evidence="2 3" key="1">
    <citation type="journal article" date="2013" name="PLoS Genet.">
        <title>The genome and development-dependent transcriptomes of Pyronema confluens: a window into fungal evolution.</title>
        <authorList>
            <person name="Traeger S."/>
            <person name="Altegoer F."/>
            <person name="Freitag M."/>
            <person name="Gabaldon T."/>
            <person name="Kempken F."/>
            <person name="Kumar A."/>
            <person name="Marcet-Houben M."/>
            <person name="Poggeler S."/>
            <person name="Stajich J.E."/>
            <person name="Nowrousian M."/>
        </authorList>
    </citation>
    <scope>NUCLEOTIDE SEQUENCE [LARGE SCALE GENOMIC DNA]</scope>
    <source>
        <strain evidence="3">CBS 100304</strain>
        <tissue evidence="2">Vegetative mycelium</tissue>
    </source>
</reference>
<feature type="transmembrane region" description="Helical" evidence="1">
    <location>
        <begin position="28"/>
        <end position="47"/>
    </location>
</feature>
<evidence type="ECO:0000313" key="3">
    <source>
        <dbReference type="Proteomes" id="UP000018144"/>
    </source>
</evidence>
<organism evidence="2 3">
    <name type="scientific">Pyronema omphalodes (strain CBS 100304)</name>
    <name type="common">Pyronema confluens</name>
    <dbReference type="NCBI Taxonomy" id="1076935"/>
    <lineage>
        <taxon>Eukaryota</taxon>
        <taxon>Fungi</taxon>
        <taxon>Dikarya</taxon>
        <taxon>Ascomycota</taxon>
        <taxon>Pezizomycotina</taxon>
        <taxon>Pezizomycetes</taxon>
        <taxon>Pezizales</taxon>
        <taxon>Pyronemataceae</taxon>
        <taxon>Pyronema</taxon>
    </lineage>
</organism>
<keyword evidence="1" id="KW-0812">Transmembrane</keyword>
<evidence type="ECO:0000313" key="2">
    <source>
        <dbReference type="EMBL" id="CCX06362.1"/>
    </source>
</evidence>
<accession>U4KWQ3</accession>
<keyword evidence="1" id="KW-0472">Membrane</keyword>
<gene>
    <name evidence="2" type="ORF">PCON_05949</name>
</gene>
<sequence>MSNSTNAVLSSVLDHPYRSMVEDLKPTWIGTWATSLLLGIQVAAIYIRHVKEHTNGKVQCPFIVTGRCGKSFLFLAEIRAQIRQVQYWKNHPTLFNQL</sequence>
<protein>
    <submittedName>
        <fullName evidence="2">Uncharacterized protein</fullName>
    </submittedName>
</protein>
<keyword evidence="3" id="KW-1185">Reference proteome</keyword>
<keyword evidence="1" id="KW-1133">Transmembrane helix</keyword>
<name>U4KWQ3_PYROM</name>
<evidence type="ECO:0000256" key="1">
    <source>
        <dbReference type="SAM" id="Phobius"/>
    </source>
</evidence>
<dbReference type="EMBL" id="HF935286">
    <property type="protein sequence ID" value="CCX06362.1"/>
    <property type="molecule type" value="Genomic_DNA"/>
</dbReference>
<dbReference type="Proteomes" id="UP000018144">
    <property type="component" value="Unassembled WGS sequence"/>
</dbReference>